<keyword evidence="1" id="KW-1133">Transmembrane helix</keyword>
<feature type="transmembrane region" description="Helical" evidence="1">
    <location>
        <begin position="50"/>
        <end position="71"/>
    </location>
</feature>
<keyword evidence="4" id="KW-1185">Reference proteome</keyword>
<evidence type="ECO:0000313" key="2">
    <source>
        <dbReference type="EMBL" id="QDT30155.1"/>
    </source>
</evidence>
<accession>A0A517QEZ2</accession>
<name>A0A517QEZ2_9PLAN</name>
<keyword evidence="1" id="KW-0812">Transmembrane</keyword>
<sequence length="80" mass="8786">MSNESEDRNARLCQVLTKHHNLGIYIGLFFGLIVSREIREAFRESAGDWGSLGIAIVLSALCAGVVAYIAFKLLDRKSSS</sequence>
<dbReference type="AlphaFoldDB" id="A0A517QEZ2"/>
<proteinExistence type="predicted"/>
<accession>A0A518FXX1</accession>
<organism evidence="2 4">
    <name type="scientific">Gimesia panareensis</name>
    <dbReference type="NCBI Taxonomy" id="2527978"/>
    <lineage>
        <taxon>Bacteria</taxon>
        <taxon>Pseudomonadati</taxon>
        <taxon>Planctomycetota</taxon>
        <taxon>Planctomycetia</taxon>
        <taxon>Planctomycetales</taxon>
        <taxon>Planctomycetaceae</taxon>
        <taxon>Gimesia</taxon>
    </lineage>
</organism>
<reference evidence="2 4" key="1">
    <citation type="submission" date="2019-03" db="EMBL/GenBank/DDBJ databases">
        <title>Deep-cultivation of Planctomycetes and their phenomic and genomic characterization uncovers novel biology.</title>
        <authorList>
            <person name="Wiegand S."/>
            <person name="Jogler M."/>
            <person name="Boedeker C."/>
            <person name="Pinto D."/>
            <person name="Vollmers J."/>
            <person name="Rivas-Marin E."/>
            <person name="Kohn T."/>
            <person name="Peeters S.H."/>
            <person name="Heuer A."/>
            <person name="Rast P."/>
            <person name="Oberbeckmann S."/>
            <person name="Bunk B."/>
            <person name="Jeske O."/>
            <person name="Meyerdierks A."/>
            <person name="Storesund J.E."/>
            <person name="Kallscheuer N."/>
            <person name="Luecker S."/>
            <person name="Lage O.M."/>
            <person name="Pohl T."/>
            <person name="Merkel B.J."/>
            <person name="Hornburger P."/>
            <person name="Mueller R.-W."/>
            <person name="Bruemmer F."/>
            <person name="Labrenz M."/>
            <person name="Spormann A.M."/>
            <person name="Op den Camp H."/>
            <person name="Overmann J."/>
            <person name="Amann R."/>
            <person name="Jetten M.S.M."/>
            <person name="Mascher T."/>
            <person name="Medema M.H."/>
            <person name="Devos D.P."/>
            <person name="Kaster A.-K."/>
            <person name="Ovreas L."/>
            <person name="Rohde M."/>
            <person name="Galperin M.Y."/>
            <person name="Jogler C."/>
        </authorList>
    </citation>
    <scope>NUCLEOTIDE SEQUENCE [LARGE SCALE GENOMIC DNA]</scope>
    <source>
        <strain evidence="2 4">Enr10</strain>
        <strain evidence="3 5">Pan153</strain>
    </source>
</reference>
<dbReference type="EMBL" id="CP037421">
    <property type="protein sequence ID" value="QDT30155.1"/>
    <property type="molecule type" value="Genomic_DNA"/>
</dbReference>
<evidence type="ECO:0000256" key="1">
    <source>
        <dbReference type="SAM" id="Phobius"/>
    </source>
</evidence>
<evidence type="ECO:0000313" key="4">
    <source>
        <dbReference type="Proteomes" id="UP000315647"/>
    </source>
</evidence>
<dbReference type="EMBL" id="CP036317">
    <property type="protein sequence ID" value="QDV21100.1"/>
    <property type="molecule type" value="Genomic_DNA"/>
</dbReference>
<evidence type="ECO:0000313" key="3">
    <source>
        <dbReference type="EMBL" id="QDV21100.1"/>
    </source>
</evidence>
<dbReference type="RefSeq" id="WP_145452066.1">
    <property type="nucleotide sequence ID" value="NZ_CP036317.1"/>
</dbReference>
<protein>
    <submittedName>
        <fullName evidence="2">Uncharacterized protein</fullName>
    </submittedName>
</protein>
<dbReference type="Proteomes" id="UP000320839">
    <property type="component" value="Chromosome"/>
</dbReference>
<keyword evidence="1" id="KW-0472">Membrane</keyword>
<dbReference type="Proteomes" id="UP000315647">
    <property type="component" value="Chromosome"/>
</dbReference>
<gene>
    <name evidence="2" type="ORF">Enr10x_55150</name>
    <name evidence="3" type="ORF">Pan153_57820</name>
</gene>
<evidence type="ECO:0000313" key="5">
    <source>
        <dbReference type="Proteomes" id="UP000320839"/>
    </source>
</evidence>
<dbReference type="OrthoDB" id="9924394at2"/>
<feature type="transmembrane region" description="Helical" evidence="1">
    <location>
        <begin position="21"/>
        <end position="38"/>
    </location>
</feature>